<evidence type="ECO:0008006" key="4">
    <source>
        <dbReference type="Google" id="ProtNLM"/>
    </source>
</evidence>
<evidence type="ECO:0000313" key="3">
    <source>
        <dbReference type="Proteomes" id="UP001357485"/>
    </source>
</evidence>
<accession>A0ABR0KTS9</accession>
<dbReference type="EMBL" id="JAVRRA010025028">
    <property type="protein sequence ID" value="KAK5123849.1"/>
    <property type="molecule type" value="Genomic_DNA"/>
</dbReference>
<proteinExistence type="predicted"/>
<keyword evidence="3" id="KW-1185">Reference proteome</keyword>
<evidence type="ECO:0000256" key="1">
    <source>
        <dbReference type="SAM" id="Coils"/>
    </source>
</evidence>
<dbReference type="Proteomes" id="UP001357485">
    <property type="component" value="Unassembled WGS sequence"/>
</dbReference>
<evidence type="ECO:0000313" key="2">
    <source>
        <dbReference type="EMBL" id="KAK5123849.1"/>
    </source>
</evidence>
<feature type="coiled-coil region" evidence="1">
    <location>
        <begin position="31"/>
        <end position="58"/>
    </location>
</feature>
<protein>
    <recommendedName>
        <fullName evidence="4">Biogenesis of lysosome-related organelles complex 1 subunit 1</fullName>
    </recommendedName>
</protein>
<name>A0ABR0KTS9_9PEZI</name>
<organism evidence="2 3">
    <name type="scientific">Cryomyces antarcticus</name>
    <dbReference type="NCBI Taxonomy" id="329879"/>
    <lineage>
        <taxon>Eukaryota</taxon>
        <taxon>Fungi</taxon>
        <taxon>Dikarya</taxon>
        <taxon>Ascomycota</taxon>
        <taxon>Pezizomycotina</taxon>
        <taxon>Dothideomycetes</taxon>
        <taxon>Dothideomycetes incertae sedis</taxon>
        <taxon>Cryomyces</taxon>
    </lineage>
</organism>
<feature type="non-terminal residue" evidence="2">
    <location>
        <position position="126"/>
    </location>
</feature>
<sequence length="126" mass="14267">MSQSSSLPDQFLMASLTPLFGALCNGVDAMRDESRQELRALRDQIQKLTDSQDRKAQKFFVTLHADFQKLWDNQVRIEEEVSALKDQSVTRLNAIADDLNLSRADSVTQYQSLASKFQEISQGPLM</sequence>
<comment type="caution">
    <text evidence="2">The sequence shown here is derived from an EMBL/GenBank/DDBJ whole genome shotgun (WGS) entry which is preliminary data.</text>
</comment>
<reference evidence="2 3" key="1">
    <citation type="submission" date="2023-08" db="EMBL/GenBank/DDBJ databases">
        <title>Black Yeasts Isolated from many extreme environments.</title>
        <authorList>
            <person name="Coleine C."/>
            <person name="Stajich J.E."/>
            <person name="Selbmann L."/>
        </authorList>
    </citation>
    <scope>NUCLEOTIDE SEQUENCE [LARGE SCALE GENOMIC DNA]</scope>
    <source>
        <strain evidence="2 3">CCFEE 536</strain>
    </source>
</reference>
<keyword evidence="1" id="KW-0175">Coiled coil</keyword>
<gene>
    <name evidence="2" type="ORF">LTR16_003676</name>
</gene>